<proteinExistence type="predicted"/>
<sequence>MVRRGDELRELAESLTPHSTDVTKIIEEIGLQLFVIGFEVKRMGSQEREARMGYVEQAMDWLRQS</sequence>
<accession>A0A3B1BFG7</accession>
<evidence type="ECO:0000313" key="1">
    <source>
        <dbReference type="EMBL" id="VAX04945.1"/>
    </source>
</evidence>
<protein>
    <submittedName>
        <fullName evidence="1">Uncharacterized protein</fullName>
    </submittedName>
</protein>
<reference evidence="1" key="1">
    <citation type="submission" date="2018-06" db="EMBL/GenBank/DDBJ databases">
        <authorList>
            <person name="Zhirakovskaya E."/>
        </authorList>
    </citation>
    <scope>NUCLEOTIDE SEQUENCE</scope>
</reference>
<name>A0A3B1BFG7_9ZZZZ</name>
<gene>
    <name evidence="1" type="ORF">MNBD_GAMMA19-324</name>
</gene>
<dbReference type="EMBL" id="UOFV01000506">
    <property type="protein sequence ID" value="VAX04945.1"/>
    <property type="molecule type" value="Genomic_DNA"/>
</dbReference>
<organism evidence="1">
    <name type="scientific">hydrothermal vent metagenome</name>
    <dbReference type="NCBI Taxonomy" id="652676"/>
    <lineage>
        <taxon>unclassified sequences</taxon>
        <taxon>metagenomes</taxon>
        <taxon>ecological metagenomes</taxon>
    </lineage>
</organism>
<dbReference type="AlphaFoldDB" id="A0A3B1BFG7"/>